<dbReference type="Pfam" id="PF19562">
    <property type="entry name" value="DUF6084"/>
    <property type="match status" value="1"/>
</dbReference>
<comment type="caution">
    <text evidence="1">The sequence shown here is derived from an EMBL/GenBank/DDBJ whole genome shotgun (WGS) entry which is preliminary data.</text>
</comment>
<dbReference type="RefSeq" id="WP_219537050.1">
    <property type="nucleotide sequence ID" value="NZ_JAHKRM010000034.1"/>
</dbReference>
<gene>
    <name evidence="1" type="ORF">ACFSJ0_61850</name>
</gene>
<keyword evidence="2" id="KW-1185">Reference proteome</keyword>
<name>A0ABW4GYJ9_9ACTN</name>
<evidence type="ECO:0000313" key="1">
    <source>
        <dbReference type="EMBL" id="MFD1547578.1"/>
    </source>
</evidence>
<proteinExistence type="predicted"/>
<sequence>MKPPELRFAVEKAEAVDFAAVPMVRFTLRIDGTGAPPVRSLALDTQIRIADARRRHDPPTRRRLTELFGAPEEWGRASRSLLWARVVTQVPGFDGGTITSIDVSCTYDFEVAVAKYFHTLPDGEVPLDFLFSGTIFYADAGLLRVARIPWDTDAAFRMPVQVWKDVMDHYFPRSAWLRLDREAFDRLYDYKIQHTLTTWEDVVGKLLASEPGGG</sequence>
<accession>A0ABW4GYJ9</accession>
<dbReference type="InterPro" id="IPR045730">
    <property type="entry name" value="DUF6084"/>
</dbReference>
<evidence type="ECO:0000313" key="2">
    <source>
        <dbReference type="Proteomes" id="UP001597097"/>
    </source>
</evidence>
<protein>
    <submittedName>
        <fullName evidence="1">DUF6084 family protein</fullName>
    </submittedName>
</protein>
<dbReference type="EMBL" id="JBHUCM010000078">
    <property type="protein sequence ID" value="MFD1547578.1"/>
    <property type="molecule type" value="Genomic_DNA"/>
</dbReference>
<reference evidence="2" key="1">
    <citation type="journal article" date="2019" name="Int. J. Syst. Evol. Microbiol.">
        <title>The Global Catalogue of Microorganisms (GCM) 10K type strain sequencing project: providing services to taxonomists for standard genome sequencing and annotation.</title>
        <authorList>
            <consortium name="The Broad Institute Genomics Platform"/>
            <consortium name="The Broad Institute Genome Sequencing Center for Infectious Disease"/>
            <person name="Wu L."/>
            <person name="Ma J."/>
        </authorList>
    </citation>
    <scope>NUCLEOTIDE SEQUENCE [LARGE SCALE GENOMIC DNA]</scope>
    <source>
        <strain evidence="2">CGMCC 1.15399</strain>
    </source>
</reference>
<dbReference type="Proteomes" id="UP001597097">
    <property type="component" value="Unassembled WGS sequence"/>
</dbReference>
<organism evidence="1 2">
    <name type="scientific">Nonomuraea guangzhouensis</name>
    <dbReference type="NCBI Taxonomy" id="1291555"/>
    <lineage>
        <taxon>Bacteria</taxon>
        <taxon>Bacillati</taxon>
        <taxon>Actinomycetota</taxon>
        <taxon>Actinomycetes</taxon>
        <taxon>Streptosporangiales</taxon>
        <taxon>Streptosporangiaceae</taxon>
        <taxon>Nonomuraea</taxon>
    </lineage>
</organism>